<organism evidence="1 2">
    <name type="scientific">Limulus polyphemus</name>
    <name type="common">Atlantic horseshoe crab</name>
    <dbReference type="NCBI Taxonomy" id="6850"/>
    <lineage>
        <taxon>Eukaryota</taxon>
        <taxon>Metazoa</taxon>
        <taxon>Ecdysozoa</taxon>
        <taxon>Arthropoda</taxon>
        <taxon>Chelicerata</taxon>
        <taxon>Merostomata</taxon>
        <taxon>Xiphosura</taxon>
        <taxon>Limulidae</taxon>
        <taxon>Limulus</taxon>
    </lineage>
</organism>
<protein>
    <submittedName>
        <fullName evidence="2">Uncharacterized protein LOC106472913</fullName>
    </submittedName>
</protein>
<dbReference type="SMART" id="SM00671">
    <property type="entry name" value="SEL1"/>
    <property type="match status" value="3"/>
</dbReference>
<sequence length="470" mass="52898">MWRTGAKTKVFAKWTVQNRYSNYESTQKILQNLVPGLERLNRKETALGLANKSHKQHQDGDKRETYKDRYTFCPKATSYLLETVGWVGTAVVAGLNLQLHLCPRTEEHVPARHGVENCISRHLCTKLSSFLPHFVSAMPSGSKKTVLPDKISVQPYTAENKPISEETSATDRSQTCNRSLEDELQCAAATYTAHVEHMLALQLSTKHPRKAVKHFQRAAALGFSKAHFNLGVCYETGRGTSVNYTKAAYHYKQAAAAGHGCASYNLGCFYLQGTGGLERNEQIGMEYIRKAAEKGIVEAHNALNLYQWTNQDFKLQLPKGSAEGEDLLMKSKEFPQKELCEQSNWDEKGVKPVGLFINSSSFGCNDTWKKTDDGNGENVHKFELLMKSNTEKLLRSTTHLSSSSPELSRSKVWESPQPCSTNFVISQYLGLIFPAIFRRRAVHKPKYVEVDEIEDQRLERMQLPDVCVGI</sequence>
<evidence type="ECO:0000313" key="1">
    <source>
        <dbReference type="Proteomes" id="UP000694941"/>
    </source>
</evidence>
<dbReference type="Gene3D" id="1.25.40.10">
    <property type="entry name" value="Tetratricopeptide repeat domain"/>
    <property type="match status" value="1"/>
</dbReference>
<gene>
    <name evidence="2" type="primary">LOC106472913</name>
</gene>
<dbReference type="PANTHER" id="PTHR45011:SF1">
    <property type="entry name" value="DAP3-BINDING CELL DEATH ENHANCER 1"/>
    <property type="match status" value="1"/>
</dbReference>
<keyword evidence="1" id="KW-1185">Reference proteome</keyword>
<dbReference type="PANTHER" id="PTHR45011">
    <property type="entry name" value="DAP3-BINDING CELL DEATH ENHANCER 1"/>
    <property type="match status" value="1"/>
</dbReference>
<dbReference type="InterPro" id="IPR006597">
    <property type="entry name" value="Sel1-like"/>
</dbReference>
<dbReference type="SUPFAM" id="SSF81901">
    <property type="entry name" value="HCP-like"/>
    <property type="match status" value="1"/>
</dbReference>
<dbReference type="Proteomes" id="UP000694941">
    <property type="component" value="Unplaced"/>
</dbReference>
<evidence type="ECO:0000313" key="2">
    <source>
        <dbReference type="RefSeq" id="XP_013789039.1"/>
    </source>
</evidence>
<dbReference type="InterPro" id="IPR052748">
    <property type="entry name" value="ISR_Activator"/>
</dbReference>
<dbReference type="Pfam" id="PF08238">
    <property type="entry name" value="Sel1"/>
    <property type="match status" value="3"/>
</dbReference>
<dbReference type="RefSeq" id="XP_013789039.1">
    <property type="nucleotide sequence ID" value="XM_013933585.2"/>
</dbReference>
<dbReference type="GeneID" id="106472913"/>
<dbReference type="InterPro" id="IPR011990">
    <property type="entry name" value="TPR-like_helical_dom_sf"/>
</dbReference>
<name>A0ABM1BUQ2_LIMPO</name>
<accession>A0ABM1BUQ2</accession>
<proteinExistence type="predicted"/>
<reference evidence="2" key="1">
    <citation type="submission" date="2025-08" db="UniProtKB">
        <authorList>
            <consortium name="RefSeq"/>
        </authorList>
    </citation>
    <scope>IDENTIFICATION</scope>
    <source>
        <tissue evidence="2">Muscle</tissue>
    </source>
</reference>